<name>A0A0E9VCN9_ANGAN</name>
<proteinExistence type="predicted"/>
<dbReference type="EMBL" id="GBXM01032811">
    <property type="protein sequence ID" value="JAH75766.1"/>
    <property type="molecule type" value="Transcribed_RNA"/>
</dbReference>
<sequence>MYSLILESLKYFNNNKKILLQTH</sequence>
<accession>A0A0E9VCN9</accession>
<reference evidence="1" key="2">
    <citation type="journal article" date="2015" name="Fish Shellfish Immunol.">
        <title>Early steps in the European eel (Anguilla anguilla)-Vibrio vulnificus interaction in the gills: Role of the RtxA13 toxin.</title>
        <authorList>
            <person name="Callol A."/>
            <person name="Pajuelo D."/>
            <person name="Ebbesson L."/>
            <person name="Teles M."/>
            <person name="MacKenzie S."/>
            <person name="Amaro C."/>
        </authorList>
    </citation>
    <scope>NUCLEOTIDE SEQUENCE</scope>
</reference>
<evidence type="ECO:0000313" key="1">
    <source>
        <dbReference type="EMBL" id="JAH75766.1"/>
    </source>
</evidence>
<organism evidence="1">
    <name type="scientific">Anguilla anguilla</name>
    <name type="common">European freshwater eel</name>
    <name type="synonym">Muraena anguilla</name>
    <dbReference type="NCBI Taxonomy" id="7936"/>
    <lineage>
        <taxon>Eukaryota</taxon>
        <taxon>Metazoa</taxon>
        <taxon>Chordata</taxon>
        <taxon>Craniata</taxon>
        <taxon>Vertebrata</taxon>
        <taxon>Euteleostomi</taxon>
        <taxon>Actinopterygii</taxon>
        <taxon>Neopterygii</taxon>
        <taxon>Teleostei</taxon>
        <taxon>Anguilliformes</taxon>
        <taxon>Anguillidae</taxon>
        <taxon>Anguilla</taxon>
    </lineage>
</organism>
<reference evidence="1" key="1">
    <citation type="submission" date="2014-11" db="EMBL/GenBank/DDBJ databases">
        <authorList>
            <person name="Amaro Gonzalez C."/>
        </authorList>
    </citation>
    <scope>NUCLEOTIDE SEQUENCE</scope>
</reference>
<dbReference type="AlphaFoldDB" id="A0A0E9VCN9"/>
<protein>
    <submittedName>
        <fullName evidence="1">Uncharacterized protein</fullName>
    </submittedName>
</protein>